<evidence type="ECO:0000313" key="3">
    <source>
        <dbReference type="Proteomes" id="UP001590950"/>
    </source>
</evidence>
<gene>
    <name evidence="2" type="ORF">N7G274_010176</name>
</gene>
<accession>A0ABR3ZU22</accession>
<evidence type="ECO:0000313" key="2">
    <source>
        <dbReference type="EMBL" id="KAL2037049.1"/>
    </source>
</evidence>
<feature type="compositionally biased region" description="Polar residues" evidence="1">
    <location>
        <begin position="121"/>
        <end position="134"/>
    </location>
</feature>
<feature type="compositionally biased region" description="Basic and acidic residues" evidence="1">
    <location>
        <begin position="141"/>
        <end position="173"/>
    </location>
</feature>
<feature type="compositionally biased region" description="Low complexity" evidence="1">
    <location>
        <begin position="74"/>
        <end position="85"/>
    </location>
</feature>
<name>A0ABR3ZU22_9LECA</name>
<protein>
    <submittedName>
        <fullName evidence="2">Uncharacterized protein</fullName>
    </submittedName>
</protein>
<dbReference type="EMBL" id="JBEFKJ010000045">
    <property type="protein sequence ID" value="KAL2037049.1"/>
    <property type="molecule type" value="Genomic_DNA"/>
</dbReference>
<evidence type="ECO:0000256" key="1">
    <source>
        <dbReference type="SAM" id="MobiDB-lite"/>
    </source>
</evidence>
<sequence>MRIAQHEKILKQDEETKINCTQDYIAGDEDFLIDDSDSDIEYLGANDIQGSHQQVPEDIPRSTIPIDKGKGRALSSSSSSSLSSSGVFINNDELILDVDVELKKRSPAPLISLPQVKPESQLPSQLRAPTSAATATCGARGVERKKTKAQLEKESQDRHRTEDKVKRKEQAAERKIRKKEKMLLPRKDDVSQLAEDLFSSFLKFKTSLSYQQIYVFQYSHRPPLQRK</sequence>
<dbReference type="Proteomes" id="UP001590950">
    <property type="component" value="Unassembled WGS sequence"/>
</dbReference>
<keyword evidence="3" id="KW-1185">Reference proteome</keyword>
<organism evidence="2 3">
    <name type="scientific">Stereocaulon virgatum</name>
    <dbReference type="NCBI Taxonomy" id="373712"/>
    <lineage>
        <taxon>Eukaryota</taxon>
        <taxon>Fungi</taxon>
        <taxon>Dikarya</taxon>
        <taxon>Ascomycota</taxon>
        <taxon>Pezizomycotina</taxon>
        <taxon>Lecanoromycetes</taxon>
        <taxon>OSLEUM clade</taxon>
        <taxon>Lecanoromycetidae</taxon>
        <taxon>Lecanorales</taxon>
        <taxon>Lecanorineae</taxon>
        <taxon>Stereocaulaceae</taxon>
        <taxon>Stereocaulon</taxon>
    </lineage>
</organism>
<comment type="caution">
    <text evidence="2">The sequence shown here is derived from an EMBL/GenBank/DDBJ whole genome shotgun (WGS) entry which is preliminary data.</text>
</comment>
<reference evidence="2 3" key="1">
    <citation type="submission" date="2024-09" db="EMBL/GenBank/DDBJ databases">
        <title>Rethinking Asexuality: The Enigmatic Case of Functional Sexual Genes in Lepraria (Stereocaulaceae).</title>
        <authorList>
            <person name="Doellman M."/>
            <person name="Sun Y."/>
            <person name="Barcenas-Pena A."/>
            <person name="Lumbsch H.T."/>
            <person name="Grewe F."/>
        </authorList>
    </citation>
    <scope>NUCLEOTIDE SEQUENCE [LARGE SCALE GENOMIC DNA]</scope>
    <source>
        <strain evidence="2 3">Mercado 3170</strain>
    </source>
</reference>
<proteinExistence type="predicted"/>
<feature type="region of interest" description="Disordered" evidence="1">
    <location>
        <begin position="48"/>
        <end position="85"/>
    </location>
</feature>
<feature type="region of interest" description="Disordered" evidence="1">
    <location>
        <begin position="119"/>
        <end position="173"/>
    </location>
</feature>